<keyword evidence="3" id="KW-0597">Phosphoprotein</keyword>
<dbReference type="InterPro" id="IPR036890">
    <property type="entry name" value="HATPase_C_sf"/>
</dbReference>
<reference evidence="8" key="1">
    <citation type="journal article" date="2021" name="ISME J.">
        <title>Fine-scale metabolic discontinuity in a stratified prokaryote microbiome of a Red Sea deep halocline.</title>
        <authorList>
            <person name="Michoud G."/>
            <person name="Ngugi D.K."/>
            <person name="Barozzi A."/>
            <person name="Merlino G."/>
            <person name="Calleja M.L."/>
            <person name="Delgado-Huertas A."/>
            <person name="Moran X.A.G."/>
            <person name="Daffonchio D."/>
        </authorList>
    </citation>
    <scope>NUCLEOTIDE SEQUENCE</scope>
    <source>
        <strain evidence="8">SuakinDeep_MAG55_1</strain>
    </source>
</reference>
<dbReference type="GO" id="GO:0000155">
    <property type="term" value="F:phosphorelay sensor kinase activity"/>
    <property type="evidence" value="ECO:0007669"/>
    <property type="project" value="InterPro"/>
</dbReference>
<evidence type="ECO:0000256" key="5">
    <source>
        <dbReference type="ARBA" id="ARBA00022777"/>
    </source>
</evidence>
<dbReference type="InterPro" id="IPR005467">
    <property type="entry name" value="His_kinase_dom"/>
</dbReference>
<dbReference type="PANTHER" id="PTHR43304">
    <property type="entry name" value="PHYTOCHROME-LIKE PROTEIN CPH1"/>
    <property type="match status" value="1"/>
</dbReference>
<dbReference type="InterPro" id="IPR003594">
    <property type="entry name" value="HATPase_dom"/>
</dbReference>
<dbReference type="Proteomes" id="UP000722750">
    <property type="component" value="Unassembled WGS sequence"/>
</dbReference>
<dbReference type="EC" id="2.7.13.3" evidence="2"/>
<dbReference type="Pfam" id="PF00512">
    <property type="entry name" value="HisKA"/>
    <property type="match status" value="1"/>
</dbReference>
<evidence type="ECO:0000259" key="7">
    <source>
        <dbReference type="PROSITE" id="PS50109"/>
    </source>
</evidence>
<dbReference type="Gene3D" id="3.30.450.40">
    <property type="match status" value="1"/>
</dbReference>
<feature type="domain" description="Histidine kinase" evidence="7">
    <location>
        <begin position="218"/>
        <end position="434"/>
    </location>
</feature>
<dbReference type="SMART" id="SM00387">
    <property type="entry name" value="HATPase_c"/>
    <property type="match status" value="1"/>
</dbReference>
<dbReference type="InterPro" id="IPR003018">
    <property type="entry name" value="GAF"/>
</dbReference>
<sequence length="434" mass="49644">MDSVEEERKRLSQELKKEVEERERVEKAFEVYVHQQRTVAFLGQRALENRYLSDLMNEVVRKVAETLDNEYCKVLELLPDGKEMLLRAGVGWKEGLVGNATVHAGSDSQAGYTLNTNKPVIVEDLKTETRFSGSSLLNKHNVVSGMSIAIHGPDGPWGVLGTHTSKHVKYTKDDINFLHSVAHILSNAIVRKRSEEQLVETAMEVENAHKELKDFIYTVSHDLKEPLFSIDGYFTRLYESNKDTYDEKDKRYSNRIKLNIKLMSDRIYEILEVAKIGLVTYNFTDNASEDIVKDVIKTLEGKIESNNINVLIKRNLPNVSCDGKRMRDVFFNLVTNAIKFMGDDKEKQITIGCDKNGDYYKFFVEDTGIGIRKEYQNNIFKIFCRLKDIEVEGTGVGLVIVKKIIEVHRGKIWIESPVARGKGSRFCFTMPISR</sequence>
<proteinExistence type="predicted"/>
<evidence type="ECO:0000256" key="6">
    <source>
        <dbReference type="SAM" id="Coils"/>
    </source>
</evidence>
<dbReference type="AlphaFoldDB" id="A0A941W1K3"/>
<dbReference type="SMART" id="SM00065">
    <property type="entry name" value="GAF"/>
    <property type="match status" value="1"/>
</dbReference>
<comment type="caution">
    <text evidence="8">The sequence shown here is derived from an EMBL/GenBank/DDBJ whole genome shotgun (WGS) entry which is preliminary data.</text>
</comment>
<organism evidence="8 9">
    <name type="scientific">Candidatus Scalindua arabica</name>
    <dbReference type="NCBI Taxonomy" id="1127984"/>
    <lineage>
        <taxon>Bacteria</taxon>
        <taxon>Pseudomonadati</taxon>
        <taxon>Planctomycetota</taxon>
        <taxon>Candidatus Brocadiia</taxon>
        <taxon>Candidatus Brocadiales</taxon>
        <taxon>Candidatus Scalinduaceae</taxon>
        <taxon>Candidatus Scalindua</taxon>
    </lineage>
</organism>
<dbReference type="PRINTS" id="PR00344">
    <property type="entry name" value="BCTRLSENSOR"/>
</dbReference>
<dbReference type="PANTHER" id="PTHR43304:SF1">
    <property type="entry name" value="PAC DOMAIN-CONTAINING PROTEIN"/>
    <property type="match status" value="1"/>
</dbReference>
<dbReference type="Pfam" id="PF01590">
    <property type="entry name" value="GAF"/>
    <property type="match status" value="1"/>
</dbReference>
<dbReference type="InterPro" id="IPR004358">
    <property type="entry name" value="Sig_transdc_His_kin-like_C"/>
</dbReference>
<keyword evidence="4" id="KW-0808">Transferase</keyword>
<dbReference type="SUPFAM" id="SSF55874">
    <property type="entry name" value="ATPase domain of HSP90 chaperone/DNA topoisomerase II/histidine kinase"/>
    <property type="match status" value="1"/>
</dbReference>
<dbReference type="SUPFAM" id="SSF55781">
    <property type="entry name" value="GAF domain-like"/>
    <property type="match status" value="1"/>
</dbReference>
<evidence type="ECO:0000313" key="8">
    <source>
        <dbReference type="EMBL" id="MBS1257952.1"/>
    </source>
</evidence>
<dbReference type="Gene3D" id="1.10.287.130">
    <property type="match status" value="1"/>
</dbReference>
<dbReference type="InterPro" id="IPR003661">
    <property type="entry name" value="HisK_dim/P_dom"/>
</dbReference>
<evidence type="ECO:0000256" key="2">
    <source>
        <dbReference type="ARBA" id="ARBA00012438"/>
    </source>
</evidence>
<name>A0A941W1K3_9BACT</name>
<keyword evidence="5" id="KW-0418">Kinase</keyword>
<dbReference type="EMBL" id="JAANXD010000042">
    <property type="protein sequence ID" value="MBS1257952.1"/>
    <property type="molecule type" value="Genomic_DNA"/>
</dbReference>
<dbReference type="InterPro" id="IPR029016">
    <property type="entry name" value="GAF-like_dom_sf"/>
</dbReference>
<gene>
    <name evidence="8" type="ORF">MAG551_01005</name>
</gene>
<evidence type="ECO:0000256" key="4">
    <source>
        <dbReference type="ARBA" id="ARBA00022679"/>
    </source>
</evidence>
<dbReference type="PROSITE" id="PS50109">
    <property type="entry name" value="HIS_KIN"/>
    <property type="match status" value="1"/>
</dbReference>
<dbReference type="SMART" id="SM00388">
    <property type="entry name" value="HisKA"/>
    <property type="match status" value="1"/>
</dbReference>
<dbReference type="FunFam" id="3.30.565.10:FF:000006">
    <property type="entry name" value="Sensor histidine kinase WalK"/>
    <property type="match status" value="1"/>
</dbReference>
<feature type="coiled-coil region" evidence="6">
    <location>
        <begin position="1"/>
        <end position="28"/>
    </location>
</feature>
<dbReference type="Gene3D" id="3.30.565.10">
    <property type="entry name" value="Histidine kinase-like ATPase, C-terminal domain"/>
    <property type="match status" value="1"/>
</dbReference>
<keyword evidence="6" id="KW-0175">Coiled coil</keyword>
<comment type="catalytic activity">
    <reaction evidence="1">
        <text>ATP + protein L-histidine = ADP + protein N-phospho-L-histidine.</text>
        <dbReference type="EC" id="2.7.13.3"/>
    </reaction>
</comment>
<dbReference type="SUPFAM" id="SSF47384">
    <property type="entry name" value="Homodimeric domain of signal transducing histidine kinase"/>
    <property type="match status" value="1"/>
</dbReference>
<evidence type="ECO:0000313" key="9">
    <source>
        <dbReference type="Proteomes" id="UP000722750"/>
    </source>
</evidence>
<dbReference type="CDD" id="cd00082">
    <property type="entry name" value="HisKA"/>
    <property type="match status" value="1"/>
</dbReference>
<evidence type="ECO:0000256" key="3">
    <source>
        <dbReference type="ARBA" id="ARBA00022553"/>
    </source>
</evidence>
<dbReference type="InterPro" id="IPR052162">
    <property type="entry name" value="Sensor_kinase/Photoreceptor"/>
</dbReference>
<dbReference type="InterPro" id="IPR036097">
    <property type="entry name" value="HisK_dim/P_sf"/>
</dbReference>
<dbReference type="Pfam" id="PF02518">
    <property type="entry name" value="HATPase_c"/>
    <property type="match status" value="1"/>
</dbReference>
<protein>
    <recommendedName>
        <fullName evidence="2">histidine kinase</fullName>
        <ecNumber evidence="2">2.7.13.3</ecNumber>
    </recommendedName>
</protein>
<evidence type="ECO:0000256" key="1">
    <source>
        <dbReference type="ARBA" id="ARBA00000085"/>
    </source>
</evidence>
<accession>A0A941W1K3</accession>